<keyword evidence="1" id="KW-1133">Transmembrane helix</keyword>
<dbReference type="Proteomes" id="UP000294194">
    <property type="component" value="Unassembled WGS sequence"/>
</dbReference>
<name>A0A4Q9GTR4_9MICO</name>
<reference evidence="3" key="1">
    <citation type="submission" date="2019-02" db="EMBL/GenBank/DDBJ databases">
        <title>Glaciihabitans arcticus sp. nov., a psychrotolerant bacterium isolated from polar soil.</title>
        <authorList>
            <person name="Dahal R.H."/>
        </authorList>
    </citation>
    <scope>NUCLEOTIDE SEQUENCE [LARGE SCALE GENOMIC DNA]</scope>
    <source>
        <strain evidence="3">RP-3-7</strain>
    </source>
</reference>
<comment type="caution">
    <text evidence="2">The sequence shown here is derived from an EMBL/GenBank/DDBJ whole genome shotgun (WGS) entry which is preliminary data.</text>
</comment>
<organism evidence="2 3">
    <name type="scientific">Glaciihabitans arcticus</name>
    <dbReference type="NCBI Taxonomy" id="2668039"/>
    <lineage>
        <taxon>Bacteria</taxon>
        <taxon>Bacillati</taxon>
        <taxon>Actinomycetota</taxon>
        <taxon>Actinomycetes</taxon>
        <taxon>Micrococcales</taxon>
        <taxon>Microbacteriaceae</taxon>
        <taxon>Glaciihabitans</taxon>
    </lineage>
</organism>
<sequence>MIVFQILAVVVIVIAAFFMLRGGGARHQAIRRILMLLFIVAAASSVFFPGLWTAVANIVGIGRGADLLLYLTVLIFLGFVATTYRRFRHLENDVTELSRQLALVQAKALDKTTPPTD</sequence>
<gene>
    <name evidence="2" type="ORF">EYE40_00280</name>
</gene>
<feature type="transmembrane region" description="Helical" evidence="1">
    <location>
        <begin position="6"/>
        <end position="22"/>
    </location>
</feature>
<evidence type="ECO:0000256" key="1">
    <source>
        <dbReference type="SAM" id="Phobius"/>
    </source>
</evidence>
<evidence type="ECO:0000313" key="3">
    <source>
        <dbReference type="Proteomes" id="UP000294194"/>
    </source>
</evidence>
<dbReference type="Pfam" id="PF10066">
    <property type="entry name" value="DUF2304"/>
    <property type="match status" value="1"/>
</dbReference>
<keyword evidence="1" id="KW-0812">Transmembrane</keyword>
<proteinExistence type="predicted"/>
<keyword evidence="3" id="KW-1185">Reference proteome</keyword>
<keyword evidence="1" id="KW-0472">Membrane</keyword>
<protein>
    <submittedName>
        <fullName evidence="2">DUF2304 domain-containing protein</fullName>
    </submittedName>
</protein>
<dbReference type="AlphaFoldDB" id="A0A4Q9GTR4"/>
<feature type="transmembrane region" description="Helical" evidence="1">
    <location>
        <begin position="67"/>
        <end position="84"/>
    </location>
</feature>
<dbReference type="InterPro" id="IPR019277">
    <property type="entry name" value="DUF2304"/>
</dbReference>
<evidence type="ECO:0000313" key="2">
    <source>
        <dbReference type="EMBL" id="TBN58466.1"/>
    </source>
</evidence>
<feature type="transmembrane region" description="Helical" evidence="1">
    <location>
        <begin position="34"/>
        <end position="55"/>
    </location>
</feature>
<dbReference type="EMBL" id="SISG01000001">
    <property type="protein sequence ID" value="TBN58466.1"/>
    <property type="molecule type" value="Genomic_DNA"/>
</dbReference>
<accession>A0A4Q9GTR4</accession>